<keyword evidence="2" id="KW-1185">Reference proteome</keyword>
<name>A0AAV7R514_PLEWA</name>
<dbReference type="EMBL" id="JANPWB010000009">
    <property type="protein sequence ID" value="KAJ1147867.1"/>
    <property type="molecule type" value="Genomic_DNA"/>
</dbReference>
<organism evidence="1 2">
    <name type="scientific">Pleurodeles waltl</name>
    <name type="common">Iberian ribbed newt</name>
    <dbReference type="NCBI Taxonomy" id="8319"/>
    <lineage>
        <taxon>Eukaryota</taxon>
        <taxon>Metazoa</taxon>
        <taxon>Chordata</taxon>
        <taxon>Craniata</taxon>
        <taxon>Vertebrata</taxon>
        <taxon>Euteleostomi</taxon>
        <taxon>Amphibia</taxon>
        <taxon>Batrachia</taxon>
        <taxon>Caudata</taxon>
        <taxon>Salamandroidea</taxon>
        <taxon>Salamandridae</taxon>
        <taxon>Pleurodelinae</taxon>
        <taxon>Pleurodeles</taxon>
    </lineage>
</organism>
<dbReference type="AlphaFoldDB" id="A0AAV7R514"/>
<evidence type="ECO:0000313" key="1">
    <source>
        <dbReference type="EMBL" id="KAJ1147867.1"/>
    </source>
</evidence>
<evidence type="ECO:0000313" key="2">
    <source>
        <dbReference type="Proteomes" id="UP001066276"/>
    </source>
</evidence>
<accession>A0AAV7R514</accession>
<feature type="non-terminal residue" evidence="1">
    <location>
        <position position="49"/>
    </location>
</feature>
<reference evidence="1" key="1">
    <citation type="journal article" date="2022" name="bioRxiv">
        <title>Sequencing and chromosome-scale assembly of the giantPleurodeles waltlgenome.</title>
        <authorList>
            <person name="Brown T."/>
            <person name="Elewa A."/>
            <person name="Iarovenko S."/>
            <person name="Subramanian E."/>
            <person name="Araus A.J."/>
            <person name="Petzold A."/>
            <person name="Susuki M."/>
            <person name="Suzuki K.-i.T."/>
            <person name="Hayashi T."/>
            <person name="Toyoda A."/>
            <person name="Oliveira C."/>
            <person name="Osipova E."/>
            <person name="Leigh N.D."/>
            <person name="Simon A."/>
            <person name="Yun M.H."/>
        </authorList>
    </citation>
    <scope>NUCLEOTIDE SEQUENCE</scope>
    <source>
        <strain evidence="1">20211129_DDA</strain>
        <tissue evidence="1">Liver</tissue>
    </source>
</reference>
<protein>
    <submittedName>
        <fullName evidence="1">Uncharacterized protein</fullName>
    </submittedName>
</protein>
<sequence length="49" mass="5594">HHRLQCRHQACLPAPWPMDTAREGHEAPSRPAGLGLPMTALLQRRRRCL</sequence>
<dbReference type="Proteomes" id="UP001066276">
    <property type="component" value="Chromosome 5"/>
</dbReference>
<gene>
    <name evidence="1" type="ORF">NDU88_000711</name>
</gene>
<comment type="caution">
    <text evidence="1">The sequence shown here is derived from an EMBL/GenBank/DDBJ whole genome shotgun (WGS) entry which is preliminary data.</text>
</comment>
<proteinExistence type="predicted"/>
<feature type="non-terminal residue" evidence="1">
    <location>
        <position position="1"/>
    </location>
</feature>